<feature type="transmembrane region" description="Helical" evidence="1">
    <location>
        <begin position="23"/>
        <end position="47"/>
    </location>
</feature>
<accession>A0A9P1KBQ8</accession>
<protein>
    <submittedName>
        <fullName evidence="2">Uncharacterized protein</fullName>
    </submittedName>
</protein>
<keyword evidence="1" id="KW-0812">Transmembrane</keyword>
<evidence type="ECO:0000313" key="3">
    <source>
        <dbReference type="Proteomes" id="UP000032946"/>
    </source>
</evidence>
<reference evidence="2 3" key="1">
    <citation type="submission" date="2014-02" db="EMBL/GenBank/DDBJ databases">
        <authorList>
            <person name="Genoscope - CEA"/>
        </authorList>
    </citation>
    <scope>NUCLEOTIDE SEQUENCE [LARGE SCALE GENOMIC DNA]</scope>
    <source>
        <strain evidence="2 3">PCC 8005</strain>
    </source>
</reference>
<keyword evidence="1" id="KW-1133">Transmembrane helix</keyword>
<name>A0A9P1KBQ8_9CYAN</name>
<feature type="transmembrane region" description="Helical" evidence="1">
    <location>
        <begin position="67"/>
        <end position="90"/>
    </location>
</feature>
<dbReference type="RefSeq" id="WP_048894889.1">
    <property type="nucleotide sequence ID" value="NZ_FO818640.1"/>
</dbReference>
<proteinExistence type="predicted"/>
<organism evidence="2 3">
    <name type="scientific">Limnospira indica PCC 8005</name>
    <dbReference type="NCBI Taxonomy" id="376219"/>
    <lineage>
        <taxon>Bacteria</taxon>
        <taxon>Bacillati</taxon>
        <taxon>Cyanobacteriota</taxon>
        <taxon>Cyanophyceae</taxon>
        <taxon>Oscillatoriophycideae</taxon>
        <taxon>Oscillatoriales</taxon>
        <taxon>Sirenicapillariaceae</taxon>
        <taxon>Limnospira</taxon>
    </lineage>
</organism>
<dbReference type="EMBL" id="FO818640">
    <property type="protein sequence ID" value="CDM92718.1"/>
    <property type="molecule type" value="Genomic_DNA"/>
</dbReference>
<dbReference type="AlphaFoldDB" id="A0A9P1KBQ8"/>
<evidence type="ECO:0000256" key="1">
    <source>
        <dbReference type="SAM" id="Phobius"/>
    </source>
</evidence>
<gene>
    <name evidence="2" type="ORF">ARTHRO_10391</name>
</gene>
<sequence length="132" mass="15667">MSYPEPSLDDPVLKTQMKRLHELIIWSRWLVIILLWLVIGSLSLWGMRSDISLLMEHFTWATVRHGLFHNRLSAIGLGICVGMTTSTLLWQSRNILMGFPLRYRQRLERQVLKIRQQGSTHPLWRWVINNYQ</sequence>
<keyword evidence="1" id="KW-0472">Membrane</keyword>
<keyword evidence="3" id="KW-1185">Reference proteome</keyword>
<evidence type="ECO:0000313" key="2">
    <source>
        <dbReference type="EMBL" id="CDM92718.1"/>
    </source>
</evidence>
<dbReference type="Proteomes" id="UP000032946">
    <property type="component" value="Chromosome"/>
</dbReference>